<dbReference type="InterPro" id="IPR023401">
    <property type="entry name" value="ODC_N"/>
</dbReference>
<sequence length="330" mass="35792">MRVLSEKEIQSVYSMKDAIFDLKQALTDHYYGKVKNPSRTVINFAGGRDSVLYMPSALKSANIAAIKVVSIFPNNPKLGKKTTQGVILITDTETGEHLACMNASYLTRLRTGAVSAIATDHLAKESANTAAVIGCGAMAEEQVKGILAVRNIRHVILYNRTKSKAEKFAEKIKEQNPEFTGNIDLAETADKAVEQADIIICSTRSETPVFSGDRLNPGTHINGIGSYLPHMQEVDETTILHSSKIVADTIEGVKEEAGDFIIPVKKGIWSFERLHGQLDELAAGAIPGRENDTEITFFKSVGTAYFDLAVAASVYEKAVQSGLGTEVKLS</sequence>
<organism evidence="2 3">
    <name type="scientific">Compostibacillus humi</name>
    <dbReference type="NCBI Taxonomy" id="1245525"/>
    <lineage>
        <taxon>Bacteria</taxon>
        <taxon>Bacillati</taxon>
        <taxon>Bacillota</taxon>
        <taxon>Bacilli</taxon>
        <taxon>Bacillales</taxon>
        <taxon>Bacillaceae</taxon>
        <taxon>Compostibacillus</taxon>
    </lineage>
</organism>
<dbReference type="Pfam" id="PF02423">
    <property type="entry name" value="OCD_Mu_crystall"/>
    <property type="match status" value="1"/>
</dbReference>
<reference evidence="2" key="1">
    <citation type="journal article" date="2014" name="Int. J. Syst. Evol. Microbiol.">
        <title>Complete genome sequence of Corynebacterium casei LMG S-19264T (=DSM 44701T), isolated from a smear-ripened cheese.</title>
        <authorList>
            <consortium name="US DOE Joint Genome Institute (JGI-PGF)"/>
            <person name="Walter F."/>
            <person name="Albersmeier A."/>
            <person name="Kalinowski J."/>
            <person name="Ruckert C."/>
        </authorList>
    </citation>
    <scope>NUCLEOTIDE SEQUENCE</scope>
    <source>
        <strain evidence="2">CGMCC 1.12360</strain>
    </source>
</reference>
<proteinExistence type="inferred from homology"/>
<dbReference type="Proteomes" id="UP000602050">
    <property type="component" value="Unassembled WGS sequence"/>
</dbReference>
<dbReference type="GO" id="GO:0005737">
    <property type="term" value="C:cytoplasm"/>
    <property type="evidence" value="ECO:0007669"/>
    <property type="project" value="TreeGrafter"/>
</dbReference>
<comment type="similarity">
    <text evidence="1">Belongs to the ornithine cyclodeaminase/mu-crystallin family.</text>
</comment>
<dbReference type="RefSeq" id="WP_188391957.1">
    <property type="nucleotide sequence ID" value="NZ_BMEV01000027.1"/>
</dbReference>
<protein>
    <submittedName>
        <fullName evidence="2">Ornithine cyclodeaminase</fullName>
    </submittedName>
</protein>
<dbReference type="PANTHER" id="PTHR13812">
    <property type="entry name" value="KETIMINE REDUCTASE MU-CRYSTALLIN"/>
    <property type="match status" value="1"/>
</dbReference>
<dbReference type="InterPro" id="IPR036291">
    <property type="entry name" value="NAD(P)-bd_dom_sf"/>
</dbReference>
<dbReference type="AlphaFoldDB" id="A0A8J2TLW6"/>
<evidence type="ECO:0000256" key="1">
    <source>
        <dbReference type="ARBA" id="ARBA00008903"/>
    </source>
</evidence>
<evidence type="ECO:0000313" key="3">
    <source>
        <dbReference type="Proteomes" id="UP000602050"/>
    </source>
</evidence>
<dbReference type="Gene3D" id="3.40.50.720">
    <property type="entry name" value="NAD(P)-binding Rossmann-like Domain"/>
    <property type="match status" value="1"/>
</dbReference>
<dbReference type="FunFam" id="3.40.50.720:FF:000311">
    <property type="entry name" value="Ornithine cyclodeaminase"/>
    <property type="match status" value="1"/>
</dbReference>
<keyword evidence="3" id="KW-1185">Reference proteome</keyword>
<evidence type="ECO:0000313" key="2">
    <source>
        <dbReference type="EMBL" id="GFZ75902.1"/>
    </source>
</evidence>
<dbReference type="GO" id="GO:0019752">
    <property type="term" value="P:carboxylic acid metabolic process"/>
    <property type="evidence" value="ECO:0007669"/>
    <property type="project" value="UniProtKB-ARBA"/>
</dbReference>
<dbReference type="Gene3D" id="3.30.1780.10">
    <property type="entry name" value="ornithine cyclodeaminase, domain 1"/>
    <property type="match status" value="1"/>
</dbReference>
<accession>A0A8J2TLW6</accession>
<reference evidence="2" key="2">
    <citation type="submission" date="2020-09" db="EMBL/GenBank/DDBJ databases">
        <authorList>
            <person name="Sun Q."/>
            <person name="Zhou Y."/>
        </authorList>
    </citation>
    <scope>NUCLEOTIDE SEQUENCE</scope>
    <source>
        <strain evidence="2">CGMCC 1.12360</strain>
    </source>
</reference>
<dbReference type="InterPro" id="IPR003462">
    <property type="entry name" value="ODC_Mu_crystall"/>
</dbReference>
<dbReference type="GO" id="GO:0016491">
    <property type="term" value="F:oxidoreductase activity"/>
    <property type="evidence" value="ECO:0007669"/>
    <property type="project" value="UniProtKB-ARBA"/>
</dbReference>
<dbReference type="PANTHER" id="PTHR13812:SF19">
    <property type="entry name" value="KETIMINE REDUCTASE MU-CRYSTALLIN"/>
    <property type="match status" value="1"/>
</dbReference>
<dbReference type="PIRSF" id="PIRSF001439">
    <property type="entry name" value="CryM"/>
    <property type="match status" value="1"/>
</dbReference>
<name>A0A8J2TLW6_9BACI</name>
<dbReference type="EMBL" id="BMEV01000027">
    <property type="protein sequence ID" value="GFZ75902.1"/>
    <property type="molecule type" value="Genomic_DNA"/>
</dbReference>
<comment type="caution">
    <text evidence="2">The sequence shown here is derived from an EMBL/GenBank/DDBJ whole genome shotgun (WGS) entry which is preliminary data.</text>
</comment>
<gene>
    <name evidence="2" type="ORF">GCM10010978_16870</name>
</gene>
<dbReference type="SUPFAM" id="SSF51735">
    <property type="entry name" value="NAD(P)-binding Rossmann-fold domains"/>
    <property type="match status" value="1"/>
</dbReference>